<keyword evidence="9" id="KW-0413">Isomerase</keyword>
<keyword evidence="4" id="KW-0479">Metal-binding</keyword>
<evidence type="ECO:0000256" key="9">
    <source>
        <dbReference type="ARBA" id="ARBA00023235"/>
    </source>
</evidence>
<dbReference type="InterPro" id="IPR032976">
    <property type="entry name" value="YJEFN_prot_NAXE-like"/>
</dbReference>
<dbReference type="PANTHER" id="PTHR13232:SF10">
    <property type="entry name" value="NAD(P)H-HYDRATE EPIMERASE"/>
    <property type="match status" value="1"/>
</dbReference>
<feature type="domain" description="YjeF N-terminal" evidence="10">
    <location>
        <begin position="36"/>
        <end position="260"/>
    </location>
</feature>
<comment type="catalytic activity">
    <reaction evidence="2">
        <text>(6R)-NADPHX = (6S)-NADPHX</text>
        <dbReference type="Rhea" id="RHEA:32227"/>
        <dbReference type="ChEBI" id="CHEBI:64076"/>
        <dbReference type="ChEBI" id="CHEBI:64077"/>
        <dbReference type="EC" id="5.1.99.6"/>
    </reaction>
</comment>
<dbReference type="EMBL" id="GGYP01006027">
    <property type="protein sequence ID" value="MDE50798.1"/>
    <property type="molecule type" value="Transcribed_RNA"/>
</dbReference>
<evidence type="ECO:0000256" key="7">
    <source>
        <dbReference type="ARBA" id="ARBA00022958"/>
    </source>
</evidence>
<evidence type="ECO:0000256" key="8">
    <source>
        <dbReference type="ARBA" id="ARBA00023027"/>
    </source>
</evidence>
<dbReference type="InterPro" id="IPR036652">
    <property type="entry name" value="YjeF_N_dom_sf"/>
</dbReference>
<dbReference type="GO" id="GO:0005739">
    <property type="term" value="C:mitochondrion"/>
    <property type="evidence" value="ECO:0007669"/>
    <property type="project" value="TreeGrafter"/>
</dbReference>
<dbReference type="NCBIfam" id="TIGR00197">
    <property type="entry name" value="yjeF_nterm"/>
    <property type="match status" value="1"/>
</dbReference>
<gene>
    <name evidence="11" type="ORF">g.21048</name>
</gene>
<evidence type="ECO:0000256" key="2">
    <source>
        <dbReference type="ARBA" id="ARBA00000909"/>
    </source>
</evidence>
<evidence type="ECO:0000259" key="10">
    <source>
        <dbReference type="PROSITE" id="PS51385"/>
    </source>
</evidence>
<evidence type="ECO:0000256" key="1">
    <source>
        <dbReference type="ARBA" id="ARBA00000013"/>
    </source>
</evidence>
<dbReference type="Pfam" id="PF03853">
    <property type="entry name" value="YjeF_N"/>
    <property type="match status" value="1"/>
</dbReference>
<evidence type="ECO:0000256" key="6">
    <source>
        <dbReference type="ARBA" id="ARBA00022857"/>
    </source>
</evidence>
<evidence type="ECO:0000313" key="11">
    <source>
        <dbReference type="EMBL" id="MDE50798.1"/>
    </source>
</evidence>
<dbReference type="GO" id="GO:0046872">
    <property type="term" value="F:metal ion binding"/>
    <property type="evidence" value="ECO:0007669"/>
    <property type="project" value="UniProtKB-KW"/>
</dbReference>
<dbReference type="SUPFAM" id="SSF64153">
    <property type="entry name" value="YjeF N-terminal domain-like"/>
    <property type="match status" value="1"/>
</dbReference>
<dbReference type="Gene3D" id="3.40.50.10260">
    <property type="entry name" value="YjeF N-terminal domain"/>
    <property type="match status" value="1"/>
</dbReference>
<dbReference type="AlphaFoldDB" id="A0A6G1SK75"/>
<dbReference type="PROSITE" id="PS51385">
    <property type="entry name" value="YJEF_N"/>
    <property type="match status" value="1"/>
</dbReference>
<protein>
    <recommendedName>
        <fullName evidence="3">NAD(P)H-hydrate epimerase</fullName>
        <ecNumber evidence="3">5.1.99.6</ecNumber>
    </recommendedName>
</protein>
<keyword evidence="5" id="KW-0547">Nucleotide-binding</keyword>
<evidence type="ECO:0000256" key="5">
    <source>
        <dbReference type="ARBA" id="ARBA00022741"/>
    </source>
</evidence>
<dbReference type="InterPro" id="IPR004443">
    <property type="entry name" value="YjeF_N_dom"/>
</dbReference>
<keyword evidence="7" id="KW-0630">Potassium</keyword>
<proteinExistence type="predicted"/>
<accession>A0A6G1SK75</accession>
<dbReference type="GO" id="GO:0000166">
    <property type="term" value="F:nucleotide binding"/>
    <property type="evidence" value="ECO:0007669"/>
    <property type="project" value="UniProtKB-KW"/>
</dbReference>
<comment type="catalytic activity">
    <reaction evidence="1">
        <text>(6R)-NADHX = (6S)-NADHX</text>
        <dbReference type="Rhea" id="RHEA:32215"/>
        <dbReference type="ChEBI" id="CHEBI:64074"/>
        <dbReference type="ChEBI" id="CHEBI:64075"/>
        <dbReference type="EC" id="5.1.99.6"/>
    </reaction>
</comment>
<reference evidence="11" key="1">
    <citation type="submission" date="2018-10" db="EMBL/GenBank/DDBJ databases">
        <title>Transcriptome assembly of Aceria tosichella (Wheat curl mite) Type 2.</title>
        <authorList>
            <person name="Scully E.D."/>
            <person name="Geib S.M."/>
            <person name="Palmer N.A."/>
            <person name="Gupta A.K."/>
            <person name="Sarath G."/>
            <person name="Tatineni S."/>
        </authorList>
    </citation>
    <scope>NUCLEOTIDE SEQUENCE</scope>
    <source>
        <strain evidence="11">LincolnNE</strain>
    </source>
</reference>
<sequence length="273" mass="30414">MITAFKLIARKYFVASVRYYKMTGGNQVKYLTQDEAINLDKELFEECAFSVDQLMELAGLSVATSIARTYSLPNHNRPIICCGPGNNGGDGLVCARHLKLFGYSPMVICPKPGRGQLFQNLLVQCRKFDITIMDTVPNQQERFNELGNLIVDSVFGFSYKPPNRSADYATLLNLMHSASARMPLVCVDIPSGWHVEKGYSDIDEDQADVGAELKIPALQPDCLISLTAPKLCAKSFKGRYHYLGGRFCPESLHNKYKLNLPTYPGEDCIVRLG</sequence>
<organism evidence="11">
    <name type="scientific">Aceria tosichella</name>
    <name type="common">wheat curl mite</name>
    <dbReference type="NCBI Taxonomy" id="561515"/>
    <lineage>
        <taxon>Eukaryota</taxon>
        <taxon>Metazoa</taxon>
        <taxon>Ecdysozoa</taxon>
        <taxon>Arthropoda</taxon>
        <taxon>Chelicerata</taxon>
        <taxon>Arachnida</taxon>
        <taxon>Acari</taxon>
        <taxon>Acariformes</taxon>
        <taxon>Trombidiformes</taxon>
        <taxon>Prostigmata</taxon>
        <taxon>Eupodina</taxon>
        <taxon>Eriophyoidea</taxon>
        <taxon>Eriophyidae</taxon>
        <taxon>Eriophyinae</taxon>
        <taxon>Aceriini</taxon>
        <taxon>Aceria</taxon>
    </lineage>
</organism>
<dbReference type="PANTHER" id="PTHR13232">
    <property type="entry name" value="NAD(P)H-HYDRATE EPIMERASE"/>
    <property type="match status" value="1"/>
</dbReference>
<dbReference type="EC" id="5.1.99.6" evidence="3"/>
<dbReference type="GO" id="GO:0052856">
    <property type="term" value="F:NAD(P)HX epimerase activity"/>
    <property type="evidence" value="ECO:0007669"/>
    <property type="project" value="UniProtKB-EC"/>
</dbReference>
<name>A0A6G1SK75_9ACAR</name>
<keyword evidence="6" id="KW-0521">NADP</keyword>
<keyword evidence="8" id="KW-0520">NAD</keyword>
<evidence type="ECO:0000256" key="4">
    <source>
        <dbReference type="ARBA" id="ARBA00022723"/>
    </source>
</evidence>
<evidence type="ECO:0000256" key="3">
    <source>
        <dbReference type="ARBA" id="ARBA00012228"/>
    </source>
</evidence>